<reference evidence="3" key="1">
    <citation type="submission" date="2020-10" db="EMBL/GenBank/DDBJ databases">
        <title>Sequencing the genomes of 1000 actinobacteria strains.</title>
        <authorList>
            <person name="Klenk H.-P."/>
        </authorList>
    </citation>
    <scope>NUCLEOTIDE SEQUENCE</scope>
    <source>
        <strain evidence="3">DSM 45354</strain>
    </source>
</reference>
<protein>
    <recommendedName>
        <fullName evidence="5">DUF3995 domain-containing protein</fullName>
    </recommendedName>
</protein>
<gene>
    <name evidence="3" type="ORF">HEB94_001815</name>
</gene>
<name>A0A927R6Z1_9ACTN</name>
<feature type="transmembrane region" description="Helical" evidence="2">
    <location>
        <begin position="37"/>
        <end position="56"/>
    </location>
</feature>
<keyword evidence="2" id="KW-0472">Membrane</keyword>
<evidence type="ECO:0000256" key="1">
    <source>
        <dbReference type="SAM" id="MobiDB-lite"/>
    </source>
</evidence>
<feature type="transmembrane region" description="Helical" evidence="2">
    <location>
        <begin position="110"/>
        <end position="130"/>
    </location>
</feature>
<feature type="transmembrane region" description="Helical" evidence="2">
    <location>
        <begin position="142"/>
        <end position="164"/>
    </location>
</feature>
<keyword evidence="2" id="KW-0812">Transmembrane</keyword>
<dbReference type="EMBL" id="JADBEM010000001">
    <property type="protein sequence ID" value="MBE1604967.1"/>
    <property type="molecule type" value="Genomic_DNA"/>
</dbReference>
<feature type="region of interest" description="Disordered" evidence="1">
    <location>
        <begin position="1"/>
        <end position="26"/>
    </location>
</feature>
<sequence>MIDQPARHTDVTHEFDDGRGADPVSPASRRAVAGRGWFGVGALGALSFGLVHFYWAVGGRLGLPAEVGPISDRTWFLVYDLVAGLAFVGFAGGAGVLAAGRGSGRLQVWLVRDAAWGGVLALVRGGLGLVQDVFLIDEIGVGALYDVVFTAGGLIFVWSAYLLWSARRP</sequence>
<feature type="compositionally biased region" description="Basic and acidic residues" evidence="1">
    <location>
        <begin position="1"/>
        <end position="20"/>
    </location>
</feature>
<dbReference type="AlphaFoldDB" id="A0A927R6Z1"/>
<comment type="caution">
    <text evidence="3">The sequence shown here is derived from an EMBL/GenBank/DDBJ whole genome shotgun (WGS) entry which is preliminary data.</text>
</comment>
<evidence type="ECO:0000313" key="3">
    <source>
        <dbReference type="EMBL" id="MBE1604967.1"/>
    </source>
</evidence>
<evidence type="ECO:0008006" key="5">
    <source>
        <dbReference type="Google" id="ProtNLM"/>
    </source>
</evidence>
<organism evidence="3 4">
    <name type="scientific">Actinopolymorpha pittospori</name>
    <dbReference type="NCBI Taxonomy" id="648752"/>
    <lineage>
        <taxon>Bacteria</taxon>
        <taxon>Bacillati</taxon>
        <taxon>Actinomycetota</taxon>
        <taxon>Actinomycetes</taxon>
        <taxon>Propionibacteriales</taxon>
        <taxon>Actinopolymorphaceae</taxon>
        <taxon>Actinopolymorpha</taxon>
    </lineage>
</organism>
<keyword evidence="4" id="KW-1185">Reference proteome</keyword>
<dbReference type="Proteomes" id="UP000638648">
    <property type="component" value="Unassembled WGS sequence"/>
</dbReference>
<evidence type="ECO:0000256" key="2">
    <source>
        <dbReference type="SAM" id="Phobius"/>
    </source>
</evidence>
<keyword evidence="2" id="KW-1133">Transmembrane helix</keyword>
<accession>A0A927R6Z1</accession>
<evidence type="ECO:0000313" key="4">
    <source>
        <dbReference type="Proteomes" id="UP000638648"/>
    </source>
</evidence>
<dbReference type="RefSeq" id="WP_192749387.1">
    <property type="nucleotide sequence ID" value="NZ_BAABJL010000030.1"/>
</dbReference>
<feature type="transmembrane region" description="Helical" evidence="2">
    <location>
        <begin position="76"/>
        <end position="98"/>
    </location>
</feature>
<proteinExistence type="predicted"/>